<reference evidence="2" key="1">
    <citation type="journal article" date="2019" name="Int. J. Syst. Evol. Microbiol.">
        <title>The Global Catalogue of Microorganisms (GCM) 10K type strain sequencing project: providing services to taxonomists for standard genome sequencing and annotation.</title>
        <authorList>
            <consortium name="The Broad Institute Genomics Platform"/>
            <consortium name="The Broad Institute Genome Sequencing Center for Infectious Disease"/>
            <person name="Wu L."/>
            <person name="Ma J."/>
        </authorList>
    </citation>
    <scope>NUCLEOTIDE SEQUENCE [LARGE SCALE GENOMIC DNA]</scope>
    <source>
        <strain evidence="2">JCM 17138</strain>
    </source>
</reference>
<keyword evidence="2" id="KW-1185">Reference proteome</keyword>
<proteinExistence type="predicted"/>
<evidence type="ECO:0000313" key="2">
    <source>
        <dbReference type="Proteomes" id="UP001501009"/>
    </source>
</evidence>
<evidence type="ECO:0000313" key="1">
    <source>
        <dbReference type="EMBL" id="GAA3846224.1"/>
    </source>
</evidence>
<accession>A0ABP7JJ34</accession>
<evidence type="ECO:0008006" key="3">
    <source>
        <dbReference type="Google" id="ProtNLM"/>
    </source>
</evidence>
<gene>
    <name evidence="1" type="ORF">GCM10022403_092500</name>
</gene>
<dbReference type="RefSeq" id="WP_275781532.1">
    <property type="nucleotide sequence ID" value="NZ_BAABDE010000050.1"/>
</dbReference>
<dbReference type="Proteomes" id="UP001501009">
    <property type="component" value="Unassembled WGS sequence"/>
</dbReference>
<comment type="caution">
    <text evidence="1">The sequence shown here is derived from an EMBL/GenBank/DDBJ whole genome shotgun (WGS) entry which is preliminary data.</text>
</comment>
<organism evidence="1 2">
    <name type="scientific">Streptomyces coacervatus</name>
    <dbReference type="NCBI Taxonomy" id="647381"/>
    <lineage>
        <taxon>Bacteria</taxon>
        <taxon>Bacillati</taxon>
        <taxon>Actinomycetota</taxon>
        <taxon>Actinomycetes</taxon>
        <taxon>Kitasatosporales</taxon>
        <taxon>Streptomycetaceae</taxon>
        <taxon>Streptomyces</taxon>
    </lineage>
</organism>
<dbReference type="EMBL" id="BAABDE010000050">
    <property type="protein sequence ID" value="GAA3846224.1"/>
    <property type="molecule type" value="Genomic_DNA"/>
</dbReference>
<name>A0ABP7JJ34_9ACTN</name>
<sequence>MAGSTVHLTDYSDNDGAKSKVILTGAIGDYGGATSVSANGTKDLAHRSELDLALVHGSFRVRIADLDKKIVSAFSHFPSNTSTCSGSVIVTGAAPIIAGSGTGSYRRISGSFNLTVTIDEVVAKSKCDASAPFLDQAVVISGSGSVSLG</sequence>
<protein>
    <recommendedName>
        <fullName evidence="3">Dirigent protein</fullName>
    </recommendedName>
</protein>